<proteinExistence type="predicted"/>
<comment type="caution">
    <text evidence="1">The sequence shown here is derived from an EMBL/GenBank/DDBJ whole genome shotgun (WGS) entry which is preliminary data.</text>
</comment>
<dbReference type="EMBL" id="BMNL01000001">
    <property type="protein sequence ID" value="GGP19155.1"/>
    <property type="molecule type" value="Genomic_DNA"/>
</dbReference>
<organism evidence="1 2">
    <name type="scientific">Thermocladium modestius</name>
    <dbReference type="NCBI Taxonomy" id="62609"/>
    <lineage>
        <taxon>Archaea</taxon>
        <taxon>Thermoproteota</taxon>
        <taxon>Thermoprotei</taxon>
        <taxon>Thermoproteales</taxon>
        <taxon>Thermoproteaceae</taxon>
        <taxon>Thermocladium</taxon>
    </lineage>
</organism>
<protein>
    <submittedName>
        <fullName evidence="1">Uncharacterized protein</fullName>
    </submittedName>
</protein>
<accession>A0A830GTI9</accession>
<evidence type="ECO:0000313" key="1">
    <source>
        <dbReference type="EMBL" id="GGP19155.1"/>
    </source>
</evidence>
<sequence length="142" mass="15562">MLRAGIPVMECLEETNELMEEALEAAANGGDPSSVADKLAGLPCGKPYLDLLRGGEPQINSVLATTHYAQYMRGRPSHALIELVRSGLSEAGLARYVLGRPSDAGIAVDLLFHLVMLRVTGDPIWRRRLETRLRLVIRNGDR</sequence>
<evidence type="ECO:0000313" key="2">
    <source>
        <dbReference type="Proteomes" id="UP000610960"/>
    </source>
</evidence>
<dbReference type="AlphaFoldDB" id="A0A830GTI9"/>
<keyword evidence="2" id="KW-1185">Reference proteome</keyword>
<name>A0A830GTI9_9CREN</name>
<gene>
    <name evidence="1" type="ORF">GCM10007981_01690</name>
</gene>
<reference evidence="1" key="1">
    <citation type="journal article" date="2014" name="Int. J. Syst. Evol. Microbiol.">
        <title>Complete genome sequence of Corynebacterium casei LMG S-19264T (=DSM 44701T), isolated from a smear-ripened cheese.</title>
        <authorList>
            <consortium name="US DOE Joint Genome Institute (JGI-PGF)"/>
            <person name="Walter F."/>
            <person name="Albersmeier A."/>
            <person name="Kalinowski J."/>
            <person name="Ruckert C."/>
        </authorList>
    </citation>
    <scope>NUCLEOTIDE SEQUENCE</scope>
    <source>
        <strain evidence="1">JCM 10088</strain>
    </source>
</reference>
<reference evidence="1" key="2">
    <citation type="submission" date="2020-09" db="EMBL/GenBank/DDBJ databases">
        <authorList>
            <person name="Sun Q."/>
            <person name="Ohkuma M."/>
        </authorList>
    </citation>
    <scope>NUCLEOTIDE SEQUENCE</scope>
    <source>
        <strain evidence="1">JCM 10088</strain>
    </source>
</reference>
<dbReference type="Proteomes" id="UP000610960">
    <property type="component" value="Unassembled WGS sequence"/>
</dbReference>